<evidence type="ECO:0000256" key="26">
    <source>
        <dbReference type="SAM" id="Phobius"/>
    </source>
</evidence>
<evidence type="ECO:0000313" key="28">
    <source>
        <dbReference type="EMBL" id="CAD5122891.1"/>
    </source>
</evidence>
<comment type="subunit">
    <text evidence="24">Homodimer. Interacts with lysosomal protein GLMP (via lumenal domain); the interaction starts while both proteins are still in the endoplasmic reticulum and is required for stabilization of MFSD1 in lysosomes but has no direct effect on its targeting to lysosomes or transporter activity.</text>
</comment>
<evidence type="ECO:0000256" key="20">
    <source>
        <dbReference type="ARBA" id="ARBA00044924"/>
    </source>
</evidence>
<feature type="transmembrane region" description="Helical" evidence="26">
    <location>
        <begin position="357"/>
        <end position="378"/>
    </location>
</feature>
<dbReference type="PROSITE" id="PS50850">
    <property type="entry name" value="MFS"/>
    <property type="match status" value="1"/>
</dbReference>
<evidence type="ECO:0000256" key="24">
    <source>
        <dbReference type="ARBA" id="ARBA00046376"/>
    </source>
</evidence>
<evidence type="ECO:0000256" key="6">
    <source>
        <dbReference type="ARBA" id="ARBA00023136"/>
    </source>
</evidence>
<feature type="transmembrane region" description="Helical" evidence="26">
    <location>
        <begin position="332"/>
        <end position="351"/>
    </location>
</feature>
<evidence type="ECO:0000256" key="12">
    <source>
        <dbReference type="ARBA" id="ARBA00044891"/>
    </source>
</evidence>
<organism evidence="28 29">
    <name type="scientific">Dimorphilus gyrociliatus</name>
    <dbReference type="NCBI Taxonomy" id="2664684"/>
    <lineage>
        <taxon>Eukaryota</taxon>
        <taxon>Metazoa</taxon>
        <taxon>Spiralia</taxon>
        <taxon>Lophotrochozoa</taxon>
        <taxon>Annelida</taxon>
        <taxon>Polychaeta</taxon>
        <taxon>Polychaeta incertae sedis</taxon>
        <taxon>Dinophilidae</taxon>
        <taxon>Dimorphilus</taxon>
    </lineage>
</organism>
<comment type="catalytic activity">
    <reaction evidence="9">
        <text>L-histidyl-glycine(out) = L-histidyl-glycine(in)</text>
        <dbReference type="Rhea" id="RHEA:79395"/>
        <dbReference type="ChEBI" id="CHEBI:229957"/>
    </reaction>
</comment>
<gene>
    <name evidence="28" type="ORF">DGYR_LOCUS10635</name>
</gene>
<dbReference type="GO" id="GO:0005765">
    <property type="term" value="C:lysosomal membrane"/>
    <property type="evidence" value="ECO:0007669"/>
    <property type="project" value="UniProtKB-SubCell"/>
</dbReference>
<dbReference type="Pfam" id="PF07690">
    <property type="entry name" value="MFS_1"/>
    <property type="match status" value="1"/>
</dbReference>
<evidence type="ECO:0000256" key="7">
    <source>
        <dbReference type="ARBA" id="ARBA00023228"/>
    </source>
</evidence>
<dbReference type="EMBL" id="CAJFCJ010000019">
    <property type="protein sequence ID" value="CAD5122891.1"/>
    <property type="molecule type" value="Genomic_DNA"/>
</dbReference>
<evidence type="ECO:0000256" key="16">
    <source>
        <dbReference type="ARBA" id="ARBA00044900"/>
    </source>
</evidence>
<keyword evidence="7" id="KW-0458">Lysosome</keyword>
<evidence type="ECO:0000256" key="11">
    <source>
        <dbReference type="ARBA" id="ARBA00044884"/>
    </source>
</evidence>
<comment type="catalytic activity">
    <reaction evidence="20">
        <text>L-lysyl-glycine(out) = L-lysyl-glycine(in)</text>
        <dbReference type="Rhea" id="RHEA:79407"/>
        <dbReference type="ChEBI" id="CHEBI:191202"/>
    </reaction>
</comment>
<evidence type="ECO:0000256" key="1">
    <source>
        <dbReference type="ARBA" id="ARBA00004155"/>
    </source>
</evidence>
<evidence type="ECO:0000256" key="4">
    <source>
        <dbReference type="ARBA" id="ARBA00022692"/>
    </source>
</evidence>
<comment type="function">
    <text evidence="23">Lysosomal dipeptide uniporter that selectively exports lysine, arginine or histidine-containing dipeptides with a net positive charge from the lysosome lumen into the cytosol. Could play a role in a specific type of protein O-glycosylation indirectly regulating macrophages migration and tissue invasion. Also essential for liver homeostasis.</text>
</comment>
<comment type="catalytic activity">
    <reaction evidence="10">
        <text>L-alpha-aminoacyl-L-arginine(out) = L-alpha-aminoacyl-L-arginine(in)</text>
        <dbReference type="Rhea" id="RHEA:79367"/>
        <dbReference type="ChEBI" id="CHEBI:229968"/>
    </reaction>
</comment>
<evidence type="ECO:0000256" key="15">
    <source>
        <dbReference type="ARBA" id="ARBA00044899"/>
    </source>
</evidence>
<feature type="transmembrane region" description="Helical" evidence="26">
    <location>
        <begin position="116"/>
        <end position="135"/>
    </location>
</feature>
<dbReference type="GO" id="GO:0022857">
    <property type="term" value="F:transmembrane transporter activity"/>
    <property type="evidence" value="ECO:0007669"/>
    <property type="project" value="InterPro"/>
</dbReference>
<evidence type="ECO:0000256" key="25">
    <source>
        <dbReference type="SAM" id="MobiDB-lite"/>
    </source>
</evidence>
<feature type="transmembrane region" description="Helical" evidence="26">
    <location>
        <begin position="302"/>
        <end position="325"/>
    </location>
</feature>
<dbReference type="InterPro" id="IPR036259">
    <property type="entry name" value="MFS_trans_sf"/>
</dbReference>
<dbReference type="InterPro" id="IPR052187">
    <property type="entry name" value="MFSD1"/>
</dbReference>
<comment type="similarity">
    <text evidence="2">Belongs to the major facilitator superfamily.</text>
</comment>
<evidence type="ECO:0000256" key="2">
    <source>
        <dbReference type="ARBA" id="ARBA00008335"/>
    </source>
</evidence>
<evidence type="ECO:0000256" key="21">
    <source>
        <dbReference type="ARBA" id="ARBA00044985"/>
    </source>
</evidence>
<keyword evidence="29" id="KW-1185">Reference proteome</keyword>
<comment type="catalytic activity">
    <reaction evidence="14">
        <text>L-aspartyl-L-lysine(out) = L-aspartyl-L-lysine(in)</text>
        <dbReference type="Rhea" id="RHEA:79411"/>
        <dbReference type="ChEBI" id="CHEBI:229953"/>
    </reaction>
</comment>
<keyword evidence="3" id="KW-0813">Transport</keyword>
<name>A0A7I8W308_9ANNE</name>
<evidence type="ECO:0000256" key="19">
    <source>
        <dbReference type="ARBA" id="ARBA00044919"/>
    </source>
</evidence>
<accession>A0A7I8W308</accession>
<reference evidence="28 29" key="1">
    <citation type="submission" date="2020-08" db="EMBL/GenBank/DDBJ databases">
        <authorList>
            <person name="Hejnol A."/>
        </authorList>
    </citation>
    <scope>NUCLEOTIDE SEQUENCE [LARGE SCALE GENOMIC DNA]</scope>
</reference>
<comment type="subcellular location">
    <subcellularLocation>
        <location evidence="1">Lysosome membrane</location>
        <topology evidence="1">Multi-pass membrane protein</topology>
    </subcellularLocation>
</comment>
<evidence type="ECO:0000256" key="8">
    <source>
        <dbReference type="ARBA" id="ARBA00044876"/>
    </source>
</evidence>
<keyword evidence="4 26" id="KW-0812">Transmembrane</keyword>
<evidence type="ECO:0000256" key="14">
    <source>
        <dbReference type="ARBA" id="ARBA00044898"/>
    </source>
</evidence>
<evidence type="ECO:0000256" key="9">
    <source>
        <dbReference type="ARBA" id="ARBA00044878"/>
    </source>
</evidence>
<protein>
    <recommendedName>
        <fullName evidence="21">Lysosomal dipeptide transporter MFSD1</fullName>
    </recommendedName>
    <alternativeName>
        <fullName evidence="22">Major facilitator superfamily domain-containing protein 1</fullName>
    </alternativeName>
</protein>
<dbReference type="Proteomes" id="UP000549394">
    <property type="component" value="Unassembled WGS sequence"/>
</dbReference>
<evidence type="ECO:0000256" key="17">
    <source>
        <dbReference type="ARBA" id="ARBA00044903"/>
    </source>
</evidence>
<keyword evidence="6 26" id="KW-0472">Membrane</keyword>
<evidence type="ECO:0000259" key="27">
    <source>
        <dbReference type="PROSITE" id="PS50850"/>
    </source>
</evidence>
<comment type="caution">
    <text evidence="28">The sequence shown here is derived from an EMBL/GenBank/DDBJ whole genome shotgun (WGS) entry which is preliminary data.</text>
</comment>
<sequence length="469" mass="51935">MSATEDEQQRLLQPGNNSSDNPEIVIASGCGASLPCDPRRKLHKYLVLIIMCLLSFGSYFVYDNPAALQDVMERDLNLNNEKYMLFYALYSYPNVILCFFGGFLIDRVFGTRLGAIIFSSFVTIGHFLFAAGALVNKPGLMDFGRFVFGIGGESLCVTQNTYAVSWFKGKELNMVFGLQLSLSRVGSTVNMNTMKPLYDHLASFMGIGHHTLGITLFIAGVFCVFSLLCAFAMAFFDKRAERILKKKEALTGETIRISDVKNFPLEVWLLSVICVAYYVTIFPFVDVGLLFYEMKFDQSAKLASLCNSLVYILSAAMSPFTGFAIDKTGRNVFWVIAGVVLTIISHGLLAFTFFNPFIPVVLMGFAYSIVASALWPMASYIVPEYQLGTVYGLMQAIQNLGLATIAQAAGAIVDTKGYLLLEMFFLALLCIALIFSLLLYFVNAYKKGNLNLSTAKRKQLAKLEEKAAQ</sequence>
<evidence type="ECO:0000256" key="10">
    <source>
        <dbReference type="ARBA" id="ARBA00044881"/>
    </source>
</evidence>
<dbReference type="PANTHER" id="PTHR23512">
    <property type="entry name" value="MAJOR FACILITATOR SUPERFAMILY DOMAIN-CONTAINING PROTEIN 1"/>
    <property type="match status" value="1"/>
</dbReference>
<comment type="catalytic activity">
    <reaction evidence="19">
        <text>L-alanyl-L-lysine(out) = L-alanyl-L-lysine(in)</text>
        <dbReference type="Rhea" id="RHEA:79415"/>
        <dbReference type="ChEBI" id="CHEBI:192470"/>
    </reaction>
</comment>
<feature type="transmembrane region" description="Helical" evidence="26">
    <location>
        <begin position="82"/>
        <end position="104"/>
    </location>
</feature>
<dbReference type="CDD" id="cd17340">
    <property type="entry name" value="MFS_MFSD1"/>
    <property type="match status" value="1"/>
</dbReference>
<dbReference type="InterPro" id="IPR011701">
    <property type="entry name" value="MFS"/>
</dbReference>
<feature type="domain" description="Major facilitator superfamily (MFS) profile" evidence="27">
    <location>
        <begin position="44"/>
        <end position="447"/>
    </location>
</feature>
<dbReference type="PANTHER" id="PTHR23512:SF3">
    <property type="entry name" value="MAJOR FACILITATOR SUPERFAMILY DOMAIN-CONTAINING PROTEIN 1"/>
    <property type="match status" value="1"/>
</dbReference>
<comment type="catalytic activity">
    <reaction evidence="15">
        <text>L-arginyl-L-alpha-amino acid(out) = L-arginyl-L-alpha-amino acid(in)</text>
        <dbReference type="Rhea" id="RHEA:79371"/>
        <dbReference type="ChEBI" id="CHEBI:84315"/>
    </reaction>
</comment>
<evidence type="ECO:0000256" key="22">
    <source>
        <dbReference type="ARBA" id="ARBA00045018"/>
    </source>
</evidence>
<dbReference type="SUPFAM" id="SSF103473">
    <property type="entry name" value="MFS general substrate transporter"/>
    <property type="match status" value="1"/>
</dbReference>
<dbReference type="AlphaFoldDB" id="A0A7I8W308"/>
<feature type="transmembrane region" description="Helical" evidence="26">
    <location>
        <begin position="419"/>
        <end position="442"/>
    </location>
</feature>
<feature type="transmembrane region" description="Helical" evidence="26">
    <location>
        <begin position="390"/>
        <end position="413"/>
    </location>
</feature>
<evidence type="ECO:0000256" key="5">
    <source>
        <dbReference type="ARBA" id="ARBA00022989"/>
    </source>
</evidence>
<evidence type="ECO:0000256" key="23">
    <source>
        <dbReference type="ARBA" id="ARBA00045709"/>
    </source>
</evidence>
<comment type="catalytic activity">
    <reaction evidence="16">
        <text>L-lysyl-L-lysine(out) = L-lysyl-L-lysine(in)</text>
        <dbReference type="Rhea" id="RHEA:79403"/>
        <dbReference type="ChEBI" id="CHEBI:229956"/>
    </reaction>
</comment>
<dbReference type="Gene3D" id="1.20.1250.20">
    <property type="entry name" value="MFS general substrate transporter like domains"/>
    <property type="match status" value="2"/>
</dbReference>
<evidence type="ECO:0000256" key="13">
    <source>
        <dbReference type="ARBA" id="ARBA00044893"/>
    </source>
</evidence>
<keyword evidence="5 26" id="KW-1133">Transmembrane helix</keyword>
<dbReference type="OrthoDB" id="424834at2759"/>
<comment type="catalytic activity">
    <reaction evidence="13">
        <text>L-alpha-aminoacyl-L-lysine(out) = L-alpha-aminoacyl-L-lysine(in)</text>
        <dbReference type="Rhea" id="RHEA:79383"/>
        <dbReference type="ChEBI" id="CHEBI:229966"/>
    </reaction>
</comment>
<comment type="catalytic activity">
    <reaction evidence="12">
        <text>L-lysyl-L-alpha-amino acid(out) = L-lysyl-L-alpha-amino acid(in)</text>
        <dbReference type="Rhea" id="RHEA:79387"/>
        <dbReference type="ChEBI" id="CHEBI:229965"/>
    </reaction>
</comment>
<comment type="catalytic activity">
    <reaction evidence="11">
        <text>L-alpha-aminoacyl-L-histidine(out) = L-alpha-aminoacyl-L-histidine(in)</text>
        <dbReference type="Rhea" id="RHEA:79375"/>
        <dbReference type="ChEBI" id="CHEBI:229967"/>
    </reaction>
</comment>
<feature type="compositionally biased region" description="Polar residues" evidence="25">
    <location>
        <begin position="10"/>
        <end position="20"/>
    </location>
</feature>
<evidence type="ECO:0000256" key="3">
    <source>
        <dbReference type="ARBA" id="ARBA00022448"/>
    </source>
</evidence>
<dbReference type="InterPro" id="IPR020846">
    <property type="entry name" value="MFS_dom"/>
</dbReference>
<comment type="catalytic activity">
    <reaction evidence="8">
        <text>L-lysyl-L-alanine(out) = L-lysyl-L-alanine(in)</text>
        <dbReference type="Rhea" id="RHEA:79399"/>
        <dbReference type="ChEBI" id="CHEBI:229954"/>
    </reaction>
</comment>
<feature type="transmembrane region" description="Helical" evidence="26">
    <location>
        <begin position="45"/>
        <end position="62"/>
    </location>
</feature>
<feature type="region of interest" description="Disordered" evidence="25">
    <location>
        <begin position="1"/>
        <end position="20"/>
    </location>
</feature>
<proteinExistence type="inferred from homology"/>
<evidence type="ECO:0000256" key="18">
    <source>
        <dbReference type="ARBA" id="ARBA00044912"/>
    </source>
</evidence>
<evidence type="ECO:0000313" key="29">
    <source>
        <dbReference type="Proteomes" id="UP000549394"/>
    </source>
</evidence>
<comment type="catalytic activity">
    <reaction evidence="18">
        <text>L-histidyl-L-alpha-amino acid(out) = L-histidyl-L-alpha-amino acid(in)</text>
        <dbReference type="Rhea" id="RHEA:79379"/>
        <dbReference type="ChEBI" id="CHEBI:229964"/>
    </reaction>
</comment>
<feature type="transmembrane region" description="Helical" evidence="26">
    <location>
        <begin position="214"/>
        <end position="236"/>
    </location>
</feature>
<feature type="transmembrane region" description="Helical" evidence="26">
    <location>
        <begin position="267"/>
        <end position="290"/>
    </location>
</feature>
<comment type="catalytic activity">
    <reaction evidence="17">
        <text>L-arginyl-glycine(out) = L-arginyl-glycine(in)</text>
        <dbReference type="Rhea" id="RHEA:79391"/>
        <dbReference type="ChEBI" id="CHEBI:229955"/>
    </reaction>
</comment>